<dbReference type="PANTHER" id="PTHR43818">
    <property type="entry name" value="BCDNA.GH03377"/>
    <property type="match status" value="1"/>
</dbReference>
<dbReference type="InterPro" id="IPR000683">
    <property type="entry name" value="Gfo/Idh/MocA-like_OxRdtase_N"/>
</dbReference>
<dbReference type="OrthoDB" id="9774191at2"/>
<proteinExistence type="predicted"/>
<evidence type="ECO:0000313" key="4">
    <source>
        <dbReference type="EMBL" id="ARP99975.1"/>
    </source>
</evidence>
<evidence type="ECO:0000313" key="5">
    <source>
        <dbReference type="Proteomes" id="UP000194137"/>
    </source>
</evidence>
<dbReference type="RefSeq" id="WP_086088378.1">
    <property type="nucleotide sequence ID" value="NZ_CP021112.1"/>
</dbReference>
<protein>
    <submittedName>
        <fullName evidence="4">Oxidoreductase</fullName>
    </submittedName>
</protein>
<reference evidence="4 5" key="1">
    <citation type="submission" date="2017-05" db="EMBL/GenBank/DDBJ databases">
        <title>Full genome sequence of Pseudorhodoplanes sinuspersici.</title>
        <authorList>
            <person name="Dastgheib S.M.M."/>
            <person name="Shavandi M."/>
            <person name="Tirandaz H."/>
        </authorList>
    </citation>
    <scope>NUCLEOTIDE SEQUENCE [LARGE SCALE GENOMIC DNA]</scope>
    <source>
        <strain evidence="4 5">RIPI110</strain>
    </source>
</reference>
<dbReference type="GO" id="GO:0000166">
    <property type="term" value="F:nucleotide binding"/>
    <property type="evidence" value="ECO:0007669"/>
    <property type="project" value="InterPro"/>
</dbReference>
<dbReference type="Pfam" id="PF01408">
    <property type="entry name" value="GFO_IDH_MocA"/>
    <property type="match status" value="1"/>
</dbReference>
<gene>
    <name evidence="4" type="ORF">CAK95_13435</name>
</gene>
<dbReference type="InterPro" id="IPR055170">
    <property type="entry name" value="GFO_IDH_MocA-like_dom"/>
</dbReference>
<feature type="domain" description="Gfo/Idh/MocA-like oxidoreductase N-terminal" evidence="2">
    <location>
        <begin position="9"/>
        <end position="126"/>
    </location>
</feature>
<dbReference type="EMBL" id="CP021112">
    <property type="protein sequence ID" value="ARP99975.1"/>
    <property type="molecule type" value="Genomic_DNA"/>
</dbReference>
<dbReference type="Gene3D" id="3.30.360.10">
    <property type="entry name" value="Dihydrodipicolinate Reductase, domain 2"/>
    <property type="match status" value="1"/>
</dbReference>
<dbReference type="Proteomes" id="UP000194137">
    <property type="component" value="Chromosome"/>
</dbReference>
<dbReference type="InterPro" id="IPR036291">
    <property type="entry name" value="NAD(P)-bd_dom_sf"/>
</dbReference>
<keyword evidence="1" id="KW-0560">Oxidoreductase</keyword>
<evidence type="ECO:0000259" key="3">
    <source>
        <dbReference type="Pfam" id="PF22725"/>
    </source>
</evidence>
<dbReference type="InterPro" id="IPR050463">
    <property type="entry name" value="Gfo/Idh/MocA_oxidrdct_glycsds"/>
</dbReference>
<organism evidence="4 5">
    <name type="scientific">Pseudorhodoplanes sinuspersici</name>
    <dbReference type="NCBI Taxonomy" id="1235591"/>
    <lineage>
        <taxon>Bacteria</taxon>
        <taxon>Pseudomonadati</taxon>
        <taxon>Pseudomonadota</taxon>
        <taxon>Alphaproteobacteria</taxon>
        <taxon>Hyphomicrobiales</taxon>
        <taxon>Pseudorhodoplanes</taxon>
    </lineage>
</organism>
<dbReference type="KEGG" id="psin:CAK95_13435"/>
<dbReference type="Pfam" id="PF22725">
    <property type="entry name" value="GFO_IDH_MocA_C3"/>
    <property type="match status" value="1"/>
</dbReference>
<dbReference type="SUPFAM" id="SSF55347">
    <property type="entry name" value="Glyceraldehyde-3-phosphate dehydrogenase-like, C-terminal domain"/>
    <property type="match status" value="1"/>
</dbReference>
<dbReference type="Gene3D" id="3.40.50.720">
    <property type="entry name" value="NAD(P)-binding Rossmann-like Domain"/>
    <property type="match status" value="1"/>
</dbReference>
<evidence type="ECO:0000259" key="2">
    <source>
        <dbReference type="Pfam" id="PF01408"/>
    </source>
</evidence>
<name>A0A1W6ZRS0_9HYPH</name>
<dbReference type="STRING" id="1235591.CAK95_13435"/>
<dbReference type="GO" id="GO:0016491">
    <property type="term" value="F:oxidoreductase activity"/>
    <property type="evidence" value="ECO:0007669"/>
    <property type="project" value="UniProtKB-KW"/>
</dbReference>
<accession>A0A1W6ZRS0</accession>
<keyword evidence="5" id="KW-1185">Reference proteome</keyword>
<evidence type="ECO:0000256" key="1">
    <source>
        <dbReference type="ARBA" id="ARBA00023002"/>
    </source>
</evidence>
<dbReference type="SUPFAM" id="SSF51735">
    <property type="entry name" value="NAD(P)-binding Rossmann-fold domains"/>
    <property type="match status" value="1"/>
</dbReference>
<feature type="domain" description="GFO/IDH/MocA-like oxidoreductase" evidence="3">
    <location>
        <begin position="135"/>
        <end position="264"/>
    </location>
</feature>
<dbReference type="PANTHER" id="PTHR43818:SF11">
    <property type="entry name" value="BCDNA.GH03377"/>
    <property type="match status" value="1"/>
</dbReference>
<sequence>MKKPVKKIGLAIVGAGRVGLFRGEVAARHPAVEWIGVADIKPDRAKLVGEKCGADFVTTDFRELLKRPEVNAVIVATDEHLHVDPIMAAVERGLPILIEKPLATDLGESARVLAAIERAKIDAVVGYTQRFRRRWLAAKEKVRSNALGDVTLVTSRAFMNRLVAIDNYVRTDDPSTISPMVISGTHALDIVMWCMEAKTPVECYARSIDKVLGPSHQGIDATAGMIMFSDGSVYHLNISWALPVTWPGAVYSLEVGIVGADGVLTIDDTHRDIVLAVSKPQAEGYAPDTSRLVDFMGSYPPGDMALGELRGPMREETDSWLNRVALGIATPAATAAEAHNRLMLTKALDLSAKLKKPVALPLEPEQLEKEYRKSA</sequence>
<dbReference type="AlphaFoldDB" id="A0A1W6ZRS0"/>